<dbReference type="InterPro" id="IPR045242">
    <property type="entry name" value="Syntaxin"/>
</dbReference>
<proteinExistence type="inferred from homology"/>
<organism evidence="5 6">
    <name type="scientific">Aquatica leii</name>
    <dbReference type="NCBI Taxonomy" id="1421715"/>
    <lineage>
        <taxon>Eukaryota</taxon>
        <taxon>Metazoa</taxon>
        <taxon>Ecdysozoa</taxon>
        <taxon>Arthropoda</taxon>
        <taxon>Hexapoda</taxon>
        <taxon>Insecta</taxon>
        <taxon>Pterygota</taxon>
        <taxon>Neoptera</taxon>
        <taxon>Endopterygota</taxon>
        <taxon>Coleoptera</taxon>
        <taxon>Polyphaga</taxon>
        <taxon>Elateriformia</taxon>
        <taxon>Elateroidea</taxon>
        <taxon>Lampyridae</taxon>
        <taxon>Luciolinae</taxon>
        <taxon>Aquatica</taxon>
    </lineage>
</organism>
<feature type="transmembrane region" description="Helical" evidence="3">
    <location>
        <begin position="324"/>
        <end position="346"/>
    </location>
</feature>
<comment type="caution">
    <text evidence="5">The sequence shown here is derived from an EMBL/GenBank/DDBJ whole genome shotgun (WGS) entry which is preliminary data.</text>
</comment>
<dbReference type="InterPro" id="IPR000727">
    <property type="entry name" value="T_SNARE_dom"/>
</dbReference>
<dbReference type="GO" id="GO:0031201">
    <property type="term" value="C:SNARE complex"/>
    <property type="evidence" value="ECO:0007669"/>
    <property type="project" value="TreeGrafter"/>
</dbReference>
<keyword evidence="2" id="KW-0813">Transport</keyword>
<keyword evidence="3" id="KW-1133">Transmembrane helix</keyword>
<dbReference type="GO" id="GO:0006886">
    <property type="term" value="P:intracellular protein transport"/>
    <property type="evidence" value="ECO:0007669"/>
    <property type="project" value="TreeGrafter"/>
</dbReference>
<dbReference type="Pfam" id="PF14523">
    <property type="entry name" value="Syntaxin_2"/>
    <property type="match status" value="1"/>
</dbReference>
<dbReference type="InterPro" id="IPR006011">
    <property type="entry name" value="Syntaxin_N"/>
</dbReference>
<keyword evidence="6" id="KW-1185">Reference proteome</keyword>
<comment type="similarity">
    <text evidence="1">Belongs to the syntaxin family.</text>
</comment>
<dbReference type="GO" id="GO:0005484">
    <property type="term" value="F:SNAP receptor activity"/>
    <property type="evidence" value="ECO:0007669"/>
    <property type="project" value="TreeGrafter"/>
</dbReference>
<dbReference type="Gene3D" id="1.20.58.70">
    <property type="match status" value="1"/>
</dbReference>
<accession>A0AAN7Q8M1</accession>
<dbReference type="AlphaFoldDB" id="A0AAN7Q8M1"/>
<dbReference type="SMART" id="SM00397">
    <property type="entry name" value="t_SNARE"/>
    <property type="match status" value="1"/>
</dbReference>
<evidence type="ECO:0000313" key="5">
    <source>
        <dbReference type="EMBL" id="KAK4886132.1"/>
    </source>
</evidence>
<keyword evidence="3" id="KW-0472">Membrane</keyword>
<dbReference type="InterPro" id="IPR010989">
    <property type="entry name" value="SNARE"/>
</dbReference>
<name>A0AAN7Q8M1_9COLE</name>
<sequence length="348" mass="39236">MEDKEVRRFIPKTPSIAITTIPISPNPIDNTNSESIPEIANQTVIVNTSNKSNNTVTQTRSGRKVSKPVVLIGALAFVFHILSIVNMNKNLQNYGTMSSDNADVHFEGSSNSTEFNSICDNIVTNIYTINSSWKTLENALKSLGTPRDNKGLRDKIHVTQLSTNQIILVTPKELNRLKMILKKGEKQKEFQVSKLTENFTEAMAKYHSMQKLVANKMKANLLIENSSDQFSEDNNAQQQQIQISKELAFEQDLLVDRESRVKQIESDILDVNQIMRELSALVHEQHEYVDTIENSIDRATGHVEDGAQELLKASRYQTRYRRKLCILVIIAIVVVSVLIGILVGTLKR</sequence>
<dbReference type="PANTHER" id="PTHR19957:SF38">
    <property type="entry name" value="LD27581P"/>
    <property type="match status" value="1"/>
</dbReference>
<evidence type="ECO:0000256" key="3">
    <source>
        <dbReference type="SAM" id="Phobius"/>
    </source>
</evidence>
<reference evidence="6" key="1">
    <citation type="submission" date="2023-01" db="EMBL/GenBank/DDBJ databases">
        <title>Key to firefly adult light organ development and bioluminescence: homeobox transcription factors regulate luciferase expression and transportation to peroxisome.</title>
        <authorList>
            <person name="Fu X."/>
        </authorList>
    </citation>
    <scope>NUCLEOTIDE SEQUENCE [LARGE SCALE GENOMIC DNA]</scope>
</reference>
<dbReference type="SMART" id="SM00503">
    <property type="entry name" value="SynN"/>
    <property type="match status" value="1"/>
</dbReference>
<evidence type="ECO:0000256" key="1">
    <source>
        <dbReference type="ARBA" id="ARBA00009063"/>
    </source>
</evidence>
<dbReference type="GO" id="GO:0012505">
    <property type="term" value="C:endomembrane system"/>
    <property type="evidence" value="ECO:0007669"/>
    <property type="project" value="TreeGrafter"/>
</dbReference>
<dbReference type="GO" id="GO:0006906">
    <property type="term" value="P:vesicle fusion"/>
    <property type="evidence" value="ECO:0007669"/>
    <property type="project" value="TreeGrafter"/>
</dbReference>
<gene>
    <name evidence="5" type="ORF">RN001_002403</name>
</gene>
<evidence type="ECO:0000313" key="6">
    <source>
        <dbReference type="Proteomes" id="UP001353858"/>
    </source>
</evidence>
<feature type="transmembrane region" description="Helical" evidence="3">
    <location>
        <begin position="69"/>
        <end position="87"/>
    </location>
</feature>
<dbReference type="GO" id="GO:0000149">
    <property type="term" value="F:SNARE binding"/>
    <property type="evidence" value="ECO:0007669"/>
    <property type="project" value="TreeGrafter"/>
</dbReference>
<keyword evidence="2" id="KW-0532">Neurotransmitter transport</keyword>
<protein>
    <recommendedName>
        <fullName evidence="4">t-SNARE coiled-coil homology domain-containing protein</fullName>
    </recommendedName>
</protein>
<dbReference type="SUPFAM" id="SSF47661">
    <property type="entry name" value="t-snare proteins"/>
    <property type="match status" value="1"/>
</dbReference>
<dbReference type="Proteomes" id="UP001353858">
    <property type="component" value="Unassembled WGS sequence"/>
</dbReference>
<dbReference type="GO" id="GO:0048278">
    <property type="term" value="P:vesicle docking"/>
    <property type="evidence" value="ECO:0007669"/>
    <property type="project" value="TreeGrafter"/>
</dbReference>
<feature type="domain" description="T-SNARE coiled-coil homology" evidence="4">
    <location>
        <begin position="251"/>
        <end position="313"/>
    </location>
</feature>
<evidence type="ECO:0000259" key="4">
    <source>
        <dbReference type="PROSITE" id="PS50192"/>
    </source>
</evidence>
<dbReference type="PROSITE" id="PS50192">
    <property type="entry name" value="T_SNARE"/>
    <property type="match status" value="1"/>
</dbReference>
<dbReference type="Gene3D" id="1.20.5.110">
    <property type="match status" value="1"/>
</dbReference>
<keyword evidence="3" id="KW-0812">Transmembrane</keyword>
<dbReference type="GO" id="GO:0006836">
    <property type="term" value="P:neurotransmitter transport"/>
    <property type="evidence" value="ECO:0007669"/>
    <property type="project" value="UniProtKB-KW"/>
</dbReference>
<dbReference type="EMBL" id="JARPUR010000001">
    <property type="protein sequence ID" value="KAK4886132.1"/>
    <property type="molecule type" value="Genomic_DNA"/>
</dbReference>
<dbReference type="PANTHER" id="PTHR19957">
    <property type="entry name" value="SYNTAXIN"/>
    <property type="match status" value="1"/>
</dbReference>
<evidence type="ECO:0000256" key="2">
    <source>
        <dbReference type="ARBA" id="ARBA00022775"/>
    </source>
</evidence>
<dbReference type="CDD" id="cd15847">
    <property type="entry name" value="SNARE_syntaxin7_like"/>
    <property type="match status" value="1"/>
</dbReference>
<dbReference type="Pfam" id="PF05739">
    <property type="entry name" value="SNARE"/>
    <property type="match status" value="1"/>
</dbReference>